<evidence type="ECO:0000259" key="2">
    <source>
        <dbReference type="Pfam" id="PF26640"/>
    </source>
</evidence>
<evidence type="ECO:0000313" key="3">
    <source>
        <dbReference type="EMBL" id="TBU33383.1"/>
    </source>
</evidence>
<evidence type="ECO:0000259" key="1">
    <source>
        <dbReference type="Pfam" id="PF06985"/>
    </source>
</evidence>
<feature type="domain" description="Heterokaryon incompatibility" evidence="1">
    <location>
        <begin position="11"/>
        <end position="73"/>
    </location>
</feature>
<dbReference type="EMBL" id="ML143391">
    <property type="protein sequence ID" value="TBU33383.1"/>
    <property type="molecule type" value="Genomic_DNA"/>
</dbReference>
<name>A0A4V2K1N2_9APHY</name>
<dbReference type="Proteomes" id="UP000292957">
    <property type="component" value="Unassembled WGS sequence"/>
</dbReference>
<sequence>MPQCSIWDDPDLARKIREACRVAREAGYQYLWIDSCCIDKASSSELSEAINSMYDWYGRAEVCYVYLADVSSGEDPYACQSSFRSSRWHRRGWTLQELIAPRAAIFLSKDWESIGSKHALAALVEEITMIPREALLHLESLDEYSVAERLSWAAQRETTRAEDRAYSLLGIFDINMHTLYGEGERAFRRLQEEILRRVPDQSLFAWGNVYADTEAHQDLAQCPLLQAANRITCGISDDVSETALFAPHPEKLTKGGKIRAVSHNDVFRRLRLAHLPVTQYVSTPHGIQMQIPVIPLARCLRHGAVQDSEHTLQSRWYLAILGCEHVDHPGALLGRVCYIPSSESGIDHLYCGFAGPGHLYMHFNLFPLSSATMERCHEDIQLKTVYISHPIRATLQPGTARYEPHEKVNLVLRRKTRDALRTEGYTAELRGPDQEEPTTHWLTLSSDDHIITIVYRQTLDDDSKELTVEAHVTMSRPSLNSSGDVQIVYRSVKWRESVYSAPWGSLLSSREIMLAVAPRKLTVTLGLDWATSSHYFLRVEINSRPLLVTPATSLELAQDEVCRTPGSGGRGVGLQVIGADGKEA</sequence>
<proteinExistence type="predicted"/>
<feature type="domain" description="DUF8212" evidence="2">
    <location>
        <begin position="185"/>
        <end position="390"/>
    </location>
</feature>
<gene>
    <name evidence="3" type="ORF">BD311DRAFT_748483</name>
</gene>
<organism evidence="3">
    <name type="scientific">Dichomitus squalens</name>
    <dbReference type="NCBI Taxonomy" id="114155"/>
    <lineage>
        <taxon>Eukaryota</taxon>
        <taxon>Fungi</taxon>
        <taxon>Dikarya</taxon>
        <taxon>Basidiomycota</taxon>
        <taxon>Agaricomycotina</taxon>
        <taxon>Agaricomycetes</taxon>
        <taxon>Polyporales</taxon>
        <taxon>Polyporaceae</taxon>
        <taxon>Dichomitus</taxon>
    </lineage>
</organism>
<accession>A0A4V2K1N2</accession>
<dbReference type="PANTHER" id="PTHR10622">
    <property type="entry name" value="HET DOMAIN-CONTAINING PROTEIN"/>
    <property type="match status" value="1"/>
</dbReference>
<reference evidence="3" key="1">
    <citation type="submission" date="2019-01" db="EMBL/GenBank/DDBJ databases">
        <title>Draft genome sequences of three monokaryotic isolates of the white-rot basidiomycete fungus Dichomitus squalens.</title>
        <authorList>
            <consortium name="DOE Joint Genome Institute"/>
            <person name="Lopez S.C."/>
            <person name="Andreopoulos B."/>
            <person name="Pangilinan J."/>
            <person name="Lipzen A."/>
            <person name="Riley R."/>
            <person name="Ahrendt S."/>
            <person name="Ng V."/>
            <person name="Barry K."/>
            <person name="Daum C."/>
            <person name="Grigoriev I.V."/>
            <person name="Hilden K.S."/>
            <person name="Makela M.R."/>
            <person name="de Vries R.P."/>
        </authorList>
    </citation>
    <scope>NUCLEOTIDE SEQUENCE [LARGE SCALE GENOMIC DNA]</scope>
    <source>
        <strain evidence="3">OM18370.1</strain>
    </source>
</reference>
<dbReference type="Pfam" id="PF26640">
    <property type="entry name" value="DUF8212"/>
    <property type="match status" value="1"/>
</dbReference>
<protein>
    <submittedName>
        <fullName evidence="3">HET-domain-containing protein</fullName>
    </submittedName>
</protein>
<dbReference type="OrthoDB" id="674604at2759"/>
<dbReference type="Pfam" id="PF06985">
    <property type="entry name" value="HET"/>
    <property type="match status" value="1"/>
</dbReference>
<dbReference type="PANTHER" id="PTHR10622:SF10">
    <property type="entry name" value="HET DOMAIN-CONTAINING PROTEIN"/>
    <property type="match status" value="1"/>
</dbReference>
<dbReference type="InterPro" id="IPR010730">
    <property type="entry name" value="HET"/>
</dbReference>
<dbReference type="InterPro" id="IPR058525">
    <property type="entry name" value="DUF8212"/>
</dbReference>
<dbReference type="AlphaFoldDB" id="A0A4V2K1N2"/>